<reference evidence="2" key="1">
    <citation type="submission" date="2021-09" db="EMBL/GenBank/DDBJ databases">
        <authorList>
            <person name="Wu T."/>
            <person name="Guo S.Z."/>
        </authorList>
    </citation>
    <scope>NUCLEOTIDE SEQUENCE</scope>
    <source>
        <strain evidence="2">RSS-23</strain>
    </source>
</reference>
<name>A0ABS7TCB8_9GAMM</name>
<keyword evidence="1" id="KW-0732">Signal</keyword>
<dbReference type="InterPro" id="IPR047111">
    <property type="entry name" value="YbaP-like"/>
</dbReference>
<sequence>MTCKRLALLLCALLLPVAHAAQQPSPPVAAAATPVQRPLLWKVSDADNAVYLLGSFHLLKADDYPLPAEIDRAFDDSQQVLFEVDPAAMTAPETMTKMQHYMGYDNGKSLSQVLPKPTLEKLNTLLAAGGGSVQAVEQQEPWAVNLALVLSVSQALGFRPELGMDRQLMERTAKAGKPAAGLETIDAQLQAMDSIPYAEQSQGIDEFLADPQKAIHQLNDMHAWWRAGDVEKLDSGMRADMAGKTPESYRLLDVQRNLNWLPNIQSRLDGVKFGNTLIVVGALHLLGNDGLLELLRGKGYKVERVCDRCEL</sequence>
<dbReference type="PANTHER" id="PTHR40590:SF1">
    <property type="entry name" value="CYTOPLASMIC PROTEIN"/>
    <property type="match status" value="1"/>
</dbReference>
<protein>
    <submittedName>
        <fullName evidence="2">TraB/GumN family protein</fullName>
    </submittedName>
</protein>
<organism evidence="2 3">
    <name type="scientific">Thermomonas beijingensis</name>
    <dbReference type="NCBI Taxonomy" id="2872701"/>
    <lineage>
        <taxon>Bacteria</taxon>
        <taxon>Pseudomonadati</taxon>
        <taxon>Pseudomonadota</taxon>
        <taxon>Gammaproteobacteria</taxon>
        <taxon>Lysobacterales</taxon>
        <taxon>Lysobacteraceae</taxon>
        <taxon>Thermomonas</taxon>
    </lineage>
</organism>
<keyword evidence="3" id="KW-1185">Reference proteome</keyword>
<dbReference type="Pfam" id="PF01963">
    <property type="entry name" value="TraB_PrgY_gumN"/>
    <property type="match status" value="1"/>
</dbReference>
<proteinExistence type="predicted"/>
<accession>A0ABS7TCB8</accession>
<dbReference type="CDD" id="cd14789">
    <property type="entry name" value="Tiki"/>
    <property type="match status" value="1"/>
</dbReference>
<gene>
    <name evidence="2" type="ORF">K7B09_03800</name>
</gene>
<comment type="caution">
    <text evidence="2">The sequence shown here is derived from an EMBL/GenBank/DDBJ whole genome shotgun (WGS) entry which is preliminary data.</text>
</comment>
<feature type="chain" id="PRO_5045914920" evidence="1">
    <location>
        <begin position="21"/>
        <end position="311"/>
    </location>
</feature>
<dbReference type="InterPro" id="IPR002816">
    <property type="entry name" value="TraB/PrgY/GumN_fam"/>
</dbReference>
<dbReference type="PANTHER" id="PTHR40590">
    <property type="entry name" value="CYTOPLASMIC PROTEIN-RELATED"/>
    <property type="match status" value="1"/>
</dbReference>
<dbReference type="RefSeq" id="WP_223626924.1">
    <property type="nucleotide sequence ID" value="NZ_JAIQDJ010000001.1"/>
</dbReference>
<dbReference type="Proteomes" id="UP001430290">
    <property type="component" value="Unassembled WGS sequence"/>
</dbReference>
<evidence type="ECO:0000313" key="2">
    <source>
        <dbReference type="EMBL" id="MBZ4185447.1"/>
    </source>
</evidence>
<dbReference type="EMBL" id="JAIQDJ010000001">
    <property type="protein sequence ID" value="MBZ4185447.1"/>
    <property type="molecule type" value="Genomic_DNA"/>
</dbReference>
<evidence type="ECO:0000313" key="3">
    <source>
        <dbReference type="Proteomes" id="UP001430290"/>
    </source>
</evidence>
<feature type="signal peptide" evidence="1">
    <location>
        <begin position="1"/>
        <end position="20"/>
    </location>
</feature>
<evidence type="ECO:0000256" key="1">
    <source>
        <dbReference type="SAM" id="SignalP"/>
    </source>
</evidence>